<sequence length="103" mass="11424">MAPVALVSSSRARLEADVEKIPALPGREADVEKIADKVCRGHGGECEYHGKSSSMKMPTEIIQQIYLLLPPGDFNAARHSCRSWFVASLNRLLLMEMLRKGGW</sequence>
<name>A0A8H4V691_9HYPO</name>
<keyword evidence="2" id="KW-1185">Reference proteome</keyword>
<comment type="caution">
    <text evidence="1">The sequence shown here is derived from an EMBL/GenBank/DDBJ whole genome shotgun (WGS) entry which is preliminary data.</text>
</comment>
<dbReference type="SUPFAM" id="SSF81383">
    <property type="entry name" value="F-box domain"/>
    <property type="match status" value="1"/>
</dbReference>
<evidence type="ECO:0000313" key="1">
    <source>
        <dbReference type="EMBL" id="KAF4509195.1"/>
    </source>
</evidence>
<evidence type="ECO:0008006" key="3">
    <source>
        <dbReference type="Google" id="ProtNLM"/>
    </source>
</evidence>
<organism evidence="1 2">
    <name type="scientific">Ophiocordyceps sinensis</name>
    <dbReference type="NCBI Taxonomy" id="72228"/>
    <lineage>
        <taxon>Eukaryota</taxon>
        <taxon>Fungi</taxon>
        <taxon>Dikarya</taxon>
        <taxon>Ascomycota</taxon>
        <taxon>Pezizomycotina</taxon>
        <taxon>Sordariomycetes</taxon>
        <taxon>Hypocreomycetidae</taxon>
        <taxon>Hypocreales</taxon>
        <taxon>Ophiocordycipitaceae</taxon>
        <taxon>Ophiocordyceps</taxon>
    </lineage>
</organism>
<accession>A0A8H4V691</accession>
<dbReference type="InterPro" id="IPR036047">
    <property type="entry name" value="F-box-like_dom_sf"/>
</dbReference>
<evidence type="ECO:0000313" key="2">
    <source>
        <dbReference type="Proteomes" id="UP000557566"/>
    </source>
</evidence>
<dbReference type="EMBL" id="JAAVMX010000005">
    <property type="protein sequence ID" value="KAF4509195.1"/>
    <property type="molecule type" value="Genomic_DNA"/>
</dbReference>
<reference evidence="1 2" key="1">
    <citation type="journal article" date="2020" name="Genome Biol. Evol.">
        <title>A new high-quality draft genome assembly of the Chinese cordyceps Ophiocordyceps sinensis.</title>
        <authorList>
            <person name="Shu R."/>
            <person name="Zhang J."/>
            <person name="Meng Q."/>
            <person name="Zhang H."/>
            <person name="Zhou G."/>
            <person name="Li M."/>
            <person name="Wu P."/>
            <person name="Zhao Y."/>
            <person name="Chen C."/>
            <person name="Qin Q."/>
        </authorList>
    </citation>
    <scope>NUCLEOTIDE SEQUENCE [LARGE SCALE GENOMIC DNA]</scope>
    <source>
        <strain evidence="1 2">IOZ07</strain>
    </source>
</reference>
<dbReference type="AlphaFoldDB" id="A0A8H4V691"/>
<protein>
    <recommendedName>
        <fullName evidence="3">F-box domain-containing protein</fullName>
    </recommendedName>
</protein>
<proteinExistence type="predicted"/>
<dbReference type="Proteomes" id="UP000557566">
    <property type="component" value="Unassembled WGS sequence"/>
</dbReference>
<gene>
    <name evidence="1" type="ORF">G6O67_005481</name>
</gene>